<protein>
    <submittedName>
        <fullName evidence="2">Uncharacterized protein</fullName>
    </submittedName>
</protein>
<accession>A0A8S9PWF4</accession>
<evidence type="ECO:0000313" key="3">
    <source>
        <dbReference type="Proteomes" id="UP000712600"/>
    </source>
</evidence>
<reference evidence="2" key="1">
    <citation type="submission" date="2019-12" db="EMBL/GenBank/DDBJ databases">
        <title>Genome sequencing and annotation of Brassica cretica.</title>
        <authorList>
            <person name="Studholme D.J."/>
            <person name="Sarris P."/>
        </authorList>
    </citation>
    <scope>NUCLEOTIDE SEQUENCE</scope>
    <source>
        <strain evidence="2">PFS-109/04</strain>
        <tissue evidence="2">Leaf</tissue>
    </source>
</reference>
<gene>
    <name evidence="2" type="ORF">F2Q69_00048569</name>
</gene>
<comment type="caution">
    <text evidence="2">The sequence shown here is derived from an EMBL/GenBank/DDBJ whole genome shotgun (WGS) entry which is preliminary data.</text>
</comment>
<feature type="region of interest" description="Disordered" evidence="1">
    <location>
        <begin position="33"/>
        <end position="60"/>
    </location>
</feature>
<evidence type="ECO:0000313" key="2">
    <source>
        <dbReference type="EMBL" id="KAF3526917.1"/>
    </source>
</evidence>
<proteinExistence type="predicted"/>
<organism evidence="2 3">
    <name type="scientific">Brassica cretica</name>
    <name type="common">Mustard</name>
    <dbReference type="NCBI Taxonomy" id="69181"/>
    <lineage>
        <taxon>Eukaryota</taxon>
        <taxon>Viridiplantae</taxon>
        <taxon>Streptophyta</taxon>
        <taxon>Embryophyta</taxon>
        <taxon>Tracheophyta</taxon>
        <taxon>Spermatophyta</taxon>
        <taxon>Magnoliopsida</taxon>
        <taxon>eudicotyledons</taxon>
        <taxon>Gunneridae</taxon>
        <taxon>Pentapetalae</taxon>
        <taxon>rosids</taxon>
        <taxon>malvids</taxon>
        <taxon>Brassicales</taxon>
        <taxon>Brassicaceae</taxon>
        <taxon>Brassiceae</taxon>
        <taxon>Brassica</taxon>
    </lineage>
</organism>
<evidence type="ECO:0000256" key="1">
    <source>
        <dbReference type="SAM" id="MobiDB-lite"/>
    </source>
</evidence>
<dbReference type="Proteomes" id="UP000712600">
    <property type="component" value="Unassembled WGS sequence"/>
</dbReference>
<sequence>MARPRATLESLHGSLESRCGEVKLGFCGSMSREEAGHGRVSTKLSRGFRKQRPQHMEAAK</sequence>
<dbReference type="EMBL" id="QGKX02001347">
    <property type="protein sequence ID" value="KAF3526917.1"/>
    <property type="molecule type" value="Genomic_DNA"/>
</dbReference>
<dbReference type="AlphaFoldDB" id="A0A8S9PWF4"/>
<name>A0A8S9PWF4_BRACR</name>